<feature type="region of interest" description="Disordered" evidence="5">
    <location>
        <begin position="517"/>
        <end position="548"/>
    </location>
</feature>
<dbReference type="GO" id="GO:0005524">
    <property type="term" value="F:ATP binding"/>
    <property type="evidence" value="ECO:0007669"/>
    <property type="project" value="UniProtKB-KW"/>
</dbReference>
<dbReference type="InterPro" id="IPR050611">
    <property type="entry name" value="ABCF"/>
</dbReference>
<dbReference type="InterPro" id="IPR003439">
    <property type="entry name" value="ABC_transporter-like_ATP-bd"/>
</dbReference>
<comment type="caution">
    <text evidence="7">The sequence shown here is derived from an EMBL/GenBank/DDBJ whole genome shotgun (WGS) entry which is preliminary data.</text>
</comment>
<dbReference type="Gene3D" id="3.40.50.300">
    <property type="entry name" value="P-loop containing nucleotide triphosphate hydrolases"/>
    <property type="match status" value="2"/>
</dbReference>
<keyword evidence="3" id="KW-0547">Nucleotide-binding</keyword>
<dbReference type="InterPro" id="IPR017871">
    <property type="entry name" value="ABC_transporter-like_CS"/>
</dbReference>
<accession>A0ABU0LNB1</accession>
<feature type="domain" description="ABC transporter" evidence="6">
    <location>
        <begin position="311"/>
        <end position="525"/>
    </location>
</feature>
<reference evidence="7 8" key="1">
    <citation type="submission" date="2023-07" db="EMBL/GenBank/DDBJ databases">
        <title>Genomic Encyclopedia of Type Strains, Phase IV (KMG-IV): sequencing the most valuable type-strain genomes for metagenomic binning, comparative biology and taxonomic classification.</title>
        <authorList>
            <person name="Goeker M."/>
        </authorList>
    </citation>
    <scope>NUCLEOTIDE SEQUENCE [LARGE SCALE GENOMIC DNA]</scope>
    <source>
        <strain evidence="7 8">DSM 15561</strain>
    </source>
</reference>
<dbReference type="PROSITE" id="PS50893">
    <property type="entry name" value="ABC_TRANSPORTER_2"/>
    <property type="match status" value="2"/>
</dbReference>
<evidence type="ECO:0000259" key="6">
    <source>
        <dbReference type="PROSITE" id="PS50893"/>
    </source>
</evidence>
<comment type="similarity">
    <text evidence="1">Belongs to the ABC transporter superfamily.</text>
</comment>
<evidence type="ECO:0000256" key="3">
    <source>
        <dbReference type="ARBA" id="ARBA00022741"/>
    </source>
</evidence>
<dbReference type="SMART" id="SM00382">
    <property type="entry name" value="AAA"/>
    <property type="match status" value="2"/>
</dbReference>
<dbReference type="PANTHER" id="PTHR19211:SF14">
    <property type="entry name" value="ATP-BINDING CASSETTE SUB-FAMILY F MEMBER 1"/>
    <property type="match status" value="1"/>
</dbReference>
<evidence type="ECO:0000256" key="2">
    <source>
        <dbReference type="ARBA" id="ARBA00022737"/>
    </source>
</evidence>
<dbReference type="InterPro" id="IPR032781">
    <property type="entry name" value="ABC_tran_Xtn"/>
</dbReference>
<proteinExistence type="inferred from homology"/>
<keyword evidence="2" id="KW-0677">Repeat</keyword>
<dbReference type="InterPro" id="IPR003593">
    <property type="entry name" value="AAA+_ATPase"/>
</dbReference>
<dbReference type="InterPro" id="IPR027417">
    <property type="entry name" value="P-loop_NTPase"/>
</dbReference>
<dbReference type="Pfam" id="PF16326">
    <property type="entry name" value="ABC_tran_CTD"/>
    <property type="match status" value="1"/>
</dbReference>
<feature type="domain" description="ABC transporter" evidence="6">
    <location>
        <begin position="2"/>
        <end position="243"/>
    </location>
</feature>
<feature type="compositionally biased region" description="Basic and acidic residues" evidence="5">
    <location>
        <begin position="520"/>
        <end position="541"/>
    </location>
</feature>
<organism evidence="7 8">
    <name type="scientific">Ancylobacter amanitiformis</name>
    <dbReference type="NCBI Taxonomy" id="217069"/>
    <lineage>
        <taxon>Bacteria</taxon>
        <taxon>Pseudomonadati</taxon>
        <taxon>Pseudomonadota</taxon>
        <taxon>Alphaproteobacteria</taxon>
        <taxon>Hyphomicrobiales</taxon>
        <taxon>Xanthobacteraceae</taxon>
        <taxon>Ancylobacter</taxon>
    </lineage>
</organism>
<evidence type="ECO:0000313" key="7">
    <source>
        <dbReference type="EMBL" id="MDQ0510167.1"/>
    </source>
</evidence>
<dbReference type="CDD" id="cd03221">
    <property type="entry name" value="ABCF_EF-3"/>
    <property type="match status" value="2"/>
</dbReference>
<dbReference type="PANTHER" id="PTHR19211">
    <property type="entry name" value="ATP-BINDING TRANSPORT PROTEIN-RELATED"/>
    <property type="match status" value="1"/>
</dbReference>
<name>A0ABU0LNB1_9HYPH</name>
<dbReference type="Pfam" id="PF12848">
    <property type="entry name" value="ABC_tran_Xtn"/>
    <property type="match status" value="1"/>
</dbReference>
<dbReference type="EMBL" id="JAUSVR010000002">
    <property type="protein sequence ID" value="MDQ0510167.1"/>
    <property type="molecule type" value="Genomic_DNA"/>
</dbReference>
<evidence type="ECO:0000256" key="4">
    <source>
        <dbReference type="ARBA" id="ARBA00022840"/>
    </source>
</evidence>
<dbReference type="RefSeq" id="WP_306888907.1">
    <property type="nucleotide sequence ID" value="NZ_JAUSVR010000002.1"/>
</dbReference>
<protein>
    <submittedName>
        <fullName evidence="7">ATP-binding cassette subfamily F protein 3</fullName>
    </submittedName>
</protein>
<keyword evidence="4 7" id="KW-0067">ATP-binding</keyword>
<dbReference type="SUPFAM" id="SSF52540">
    <property type="entry name" value="P-loop containing nucleoside triphosphate hydrolases"/>
    <property type="match status" value="2"/>
</dbReference>
<gene>
    <name evidence="7" type="ORF">QOZ99_001048</name>
</gene>
<dbReference type="Pfam" id="PF00005">
    <property type="entry name" value="ABC_tran"/>
    <property type="match status" value="2"/>
</dbReference>
<evidence type="ECO:0000256" key="5">
    <source>
        <dbReference type="SAM" id="MobiDB-lite"/>
    </source>
</evidence>
<dbReference type="PROSITE" id="PS00211">
    <property type="entry name" value="ABC_TRANSPORTER_1"/>
    <property type="match status" value="2"/>
</dbReference>
<evidence type="ECO:0000313" key="8">
    <source>
        <dbReference type="Proteomes" id="UP001235094"/>
    </source>
</evidence>
<evidence type="ECO:0000256" key="1">
    <source>
        <dbReference type="ARBA" id="ARBA00005417"/>
    </source>
</evidence>
<dbReference type="Proteomes" id="UP001235094">
    <property type="component" value="Unassembled WGS sequence"/>
</dbReference>
<dbReference type="Gene3D" id="1.10.287.380">
    <property type="entry name" value="Valyl-tRNA synthetase, C-terminal domain"/>
    <property type="match status" value="1"/>
</dbReference>
<dbReference type="InterPro" id="IPR037118">
    <property type="entry name" value="Val-tRNA_synth_C_sf"/>
</dbReference>
<sequence length="623" mass="68211">MITFDDISLRVAGRLLIEHASVFIPEGGRVGLVGRNGTGKTTLFRAITGDLALESGDIRMPGNARIGQVAQEAPAGPERLIDVVLAADVERASLLRERESAEDPGRIADIELRLVDIDAHSAPARAARILAGLGFDETAQQRPCAEFSGGWRMRVALAAVLFSAPDLLLLDEPTNYLDLEGTLWLQDYLAHYPRTVLIVSHDRELLNQSVSFILHLDQRKLTLWRGGYDSFERQRTEKLALDQKARAKQDAKRKHMESFVQRFRAKATKARQAQSRLKALARMAPIAEVVGEAAAAISIRHPERLLSPPILTLDGVSAGYDGRAVLRNLTLRIDHDDRIALLGPNGNGKSTFAKLISDRLAPLGGQVVRAPGLEIAYLAQHQLDELVAEDTVYDHVRRLMPDAPEARVRSRAAEMGFSGEPANTRISSLSGGEKARLLLGLAAFRGPHLLILDEPTNHLDIAARQALVEALNDFPGAVILISHDRSLLDAAAERLWLVGDGTVRPYEGDLDEYQQLVLRRGPEKSRGDKTASDTRSRDGASKRPALGPLRKQIKEAESAIAKMERQLVELDAKLAAPGLYEKDPREAARLSSTRAELAVKLASEEERWIALSGEVERIEAGGA</sequence>
<dbReference type="InterPro" id="IPR032524">
    <property type="entry name" value="ABC_tran_C"/>
</dbReference>
<keyword evidence="8" id="KW-1185">Reference proteome</keyword>